<name>A0A6S7GLI1_PARCT</name>
<comment type="caution">
    <text evidence="1">The sequence shown here is derived from an EMBL/GenBank/DDBJ whole genome shotgun (WGS) entry which is preliminary data.</text>
</comment>
<evidence type="ECO:0000313" key="2">
    <source>
        <dbReference type="Proteomes" id="UP001152795"/>
    </source>
</evidence>
<dbReference type="Proteomes" id="UP001152795">
    <property type="component" value="Unassembled WGS sequence"/>
</dbReference>
<accession>A0A6S7GLI1</accession>
<gene>
    <name evidence="1" type="ORF">PACLA_8A078646</name>
</gene>
<dbReference type="EMBL" id="CACRXK020001619">
    <property type="protein sequence ID" value="CAB3990196.1"/>
    <property type="molecule type" value="Genomic_DNA"/>
</dbReference>
<dbReference type="AlphaFoldDB" id="A0A6S7GLI1"/>
<reference evidence="1" key="1">
    <citation type="submission" date="2020-04" db="EMBL/GenBank/DDBJ databases">
        <authorList>
            <person name="Alioto T."/>
            <person name="Alioto T."/>
            <person name="Gomez Garrido J."/>
        </authorList>
    </citation>
    <scope>NUCLEOTIDE SEQUENCE</scope>
    <source>
        <strain evidence="1">A484AB</strain>
    </source>
</reference>
<organism evidence="1 2">
    <name type="scientific">Paramuricea clavata</name>
    <name type="common">Red gorgonian</name>
    <name type="synonym">Violescent sea-whip</name>
    <dbReference type="NCBI Taxonomy" id="317549"/>
    <lineage>
        <taxon>Eukaryota</taxon>
        <taxon>Metazoa</taxon>
        <taxon>Cnidaria</taxon>
        <taxon>Anthozoa</taxon>
        <taxon>Octocorallia</taxon>
        <taxon>Malacalcyonacea</taxon>
        <taxon>Plexauridae</taxon>
        <taxon>Paramuricea</taxon>
    </lineage>
</organism>
<proteinExistence type="predicted"/>
<protein>
    <submittedName>
        <fullName evidence="1">Uncharacterized protein</fullName>
    </submittedName>
</protein>
<sequence length="149" mass="17198">MDHDFSEGINRAQQYLDNTFTDVFSHVNLSRVKPTSRIQLGEGYRQSDTKQAEVLQYSKEEIEIQTVLAEKELSRQIKALEEQVQQRRVKLNTMSKSIKKEVESSSSSDGAKYQRQSAPKPKLEPSPCEIGADLWKQLRRVAIPYVQWL</sequence>
<evidence type="ECO:0000313" key="1">
    <source>
        <dbReference type="EMBL" id="CAB3990196.1"/>
    </source>
</evidence>
<keyword evidence="2" id="KW-1185">Reference proteome</keyword>